<dbReference type="CDD" id="cd13281">
    <property type="entry name" value="PH_PLEKHD1"/>
    <property type="match status" value="1"/>
</dbReference>
<dbReference type="Proteomes" id="UP000645828">
    <property type="component" value="Unassembled WGS sequence"/>
</dbReference>
<comment type="caution">
    <text evidence="4">The sequence shown here is derived from an EMBL/GenBank/DDBJ whole genome shotgun (WGS) entry which is preliminary data.</text>
</comment>
<dbReference type="SUPFAM" id="SSF50729">
    <property type="entry name" value="PH domain-like"/>
    <property type="match status" value="1"/>
</dbReference>
<dbReference type="PANTHER" id="PTHR14383">
    <property type="entry name" value="SWAP-70 RECOMBINASE"/>
    <property type="match status" value="1"/>
</dbReference>
<dbReference type="InterPro" id="IPR011993">
    <property type="entry name" value="PH-like_dom_sf"/>
</dbReference>
<dbReference type="Gene3D" id="2.30.29.30">
    <property type="entry name" value="Pleckstrin-homology domain (PH domain)/Phosphotyrosine-binding domain (PTB)"/>
    <property type="match status" value="1"/>
</dbReference>
<feature type="domain" description="PH" evidence="3">
    <location>
        <begin position="28"/>
        <end position="136"/>
    </location>
</feature>
<feature type="compositionally biased region" description="Gly residues" evidence="2">
    <location>
        <begin position="471"/>
        <end position="484"/>
    </location>
</feature>
<protein>
    <submittedName>
        <fullName evidence="4">(raccoon dog) hypothetical protein</fullName>
    </submittedName>
</protein>
<feature type="region of interest" description="Disordered" evidence="2">
    <location>
        <begin position="464"/>
        <end position="484"/>
    </location>
</feature>
<organism evidence="4 5">
    <name type="scientific">Nyctereutes procyonoides</name>
    <name type="common">Raccoon dog</name>
    <name type="synonym">Canis procyonoides</name>
    <dbReference type="NCBI Taxonomy" id="34880"/>
    <lineage>
        <taxon>Eukaryota</taxon>
        <taxon>Metazoa</taxon>
        <taxon>Chordata</taxon>
        <taxon>Craniata</taxon>
        <taxon>Vertebrata</taxon>
        <taxon>Euteleostomi</taxon>
        <taxon>Mammalia</taxon>
        <taxon>Eutheria</taxon>
        <taxon>Laurasiatheria</taxon>
        <taxon>Carnivora</taxon>
        <taxon>Caniformia</taxon>
        <taxon>Canidae</taxon>
        <taxon>Nyctereutes</taxon>
    </lineage>
</organism>
<evidence type="ECO:0000313" key="5">
    <source>
        <dbReference type="Proteomes" id="UP000645828"/>
    </source>
</evidence>
<dbReference type="EMBL" id="CAJHUB010000768">
    <property type="protein sequence ID" value="CAD7688789.1"/>
    <property type="molecule type" value="Genomic_DNA"/>
</dbReference>
<dbReference type="PROSITE" id="PS50003">
    <property type="entry name" value="PH_DOMAIN"/>
    <property type="match status" value="1"/>
</dbReference>
<dbReference type="InterPro" id="IPR001849">
    <property type="entry name" value="PH_domain"/>
</dbReference>
<dbReference type="Pfam" id="PF00169">
    <property type="entry name" value="PH"/>
    <property type="match status" value="1"/>
</dbReference>
<reference evidence="4" key="1">
    <citation type="submission" date="2020-12" db="EMBL/GenBank/DDBJ databases">
        <authorList>
            <consortium name="Molecular Ecology Group"/>
        </authorList>
    </citation>
    <scope>NUCLEOTIDE SEQUENCE</scope>
    <source>
        <strain evidence="4">TBG_1078</strain>
    </source>
</reference>
<dbReference type="SMART" id="SM00233">
    <property type="entry name" value="PH"/>
    <property type="match status" value="1"/>
</dbReference>
<evidence type="ECO:0000259" key="3">
    <source>
        <dbReference type="PROSITE" id="PS50003"/>
    </source>
</evidence>
<evidence type="ECO:0000313" key="4">
    <source>
        <dbReference type="EMBL" id="CAD7688789.1"/>
    </source>
</evidence>
<proteinExistence type="predicted"/>
<keyword evidence="1" id="KW-0175">Coiled coil</keyword>
<evidence type="ECO:0000256" key="1">
    <source>
        <dbReference type="SAM" id="Coils"/>
    </source>
</evidence>
<evidence type="ECO:0000256" key="2">
    <source>
        <dbReference type="SAM" id="MobiDB-lite"/>
    </source>
</evidence>
<dbReference type="AlphaFoldDB" id="A0A811ZJB3"/>
<keyword evidence="5" id="KW-1185">Reference proteome</keyword>
<sequence>MFTSKSNSVSPSPSLEQAESDALDISTKVQLYGVLWKRPFGRPSAKWSRRFFIIKESFLLYYSESEKKNFETNKYFNIHPKGVIPLGGCLVEAKEEPSMPYAMKISHQDFHGNILLAAESEFEQTQWLEMLQESGKVTWKNAQLGEAMIKSLEAQGLQLAKEKQEYLDKLMEETEELCLQREQREELERLNQVLEAEKQQFEEVVQELKMEQEQIKRELELTARCLKGVEQEKKELRHLTESLQQTLEELSIEKKKTLAMLEENENQLQTLANQSEQPPPSGGLHSNLRQIEEKMQQLLEEKLLAEKRMKENEERSRALEEEREFYSSQSQALQNSLQELTAEKQQAERELKAEVKVRMDLERRLREAEGALRSLEQGLNSKVRNKEKEERMRADVSHLKRFFEECIRNAELEAKMPVIMKNSVYIHKAATRRIKSCRFHRRRSSSSWNDSECGCGWRRARPEWAPRRGRGGGGGRGSSAEAGRGGLGLAPAAWASPRIRGAGGCGSPAARGVGTGRALASQGPLTATLSPVKPSQSFMTSQLDANNMEELKEVAKRLSRDQRFRESIYHIMANQPGAPSVVPRGGK</sequence>
<gene>
    <name evidence="4" type="ORF">NYPRO_LOCUS21583</name>
</gene>
<accession>A0A811ZJB3</accession>
<dbReference type="PANTHER" id="PTHR14383:SF1">
    <property type="entry name" value="PLECKSTRIN HOMOLOGY DOMAIN-CONTAINING FAMILY D MEMBER 1"/>
    <property type="match status" value="1"/>
</dbReference>
<feature type="coiled-coil region" evidence="1">
    <location>
        <begin position="149"/>
        <end position="385"/>
    </location>
</feature>
<name>A0A811ZJB3_NYCPR</name>